<keyword evidence="3" id="KW-0378">Hydrolase</keyword>
<dbReference type="InterPro" id="IPR032466">
    <property type="entry name" value="Metal_Hydrolase"/>
</dbReference>
<organism evidence="3 4">
    <name type="scientific">Salipiger marinus</name>
    <dbReference type="NCBI Taxonomy" id="555512"/>
    <lineage>
        <taxon>Bacteria</taxon>
        <taxon>Pseudomonadati</taxon>
        <taxon>Pseudomonadota</taxon>
        <taxon>Alphaproteobacteria</taxon>
        <taxon>Rhodobacterales</taxon>
        <taxon>Roseobacteraceae</taxon>
        <taxon>Salipiger</taxon>
    </lineage>
</organism>
<reference evidence="4" key="1">
    <citation type="submission" date="2016-10" db="EMBL/GenBank/DDBJ databases">
        <authorList>
            <person name="Varghese N."/>
            <person name="Submissions S."/>
        </authorList>
    </citation>
    <scope>NUCLEOTIDE SEQUENCE [LARGE SCALE GENOMIC DNA]</scope>
    <source>
        <strain evidence="4">DSM 26424</strain>
    </source>
</reference>
<dbReference type="PANTHER" id="PTHR43569">
    <property type="entry name" value="AMIDOHYDROLASE"/>
    <property type="match status" value="1"/>
</dbReference>
<evidence type="ECO:0000313" key="4">
    <source>
        <dbReference type="Proteomes" id="UP000199093"/>
    </source>
</evidence>
<name>A0A1G8QEM8_9RHOB</name>
<proteinExistence type="inferred from homology"/>
<evidence type="ECO:0000259" key="2">
    <source>
        <dbReference type="Pfam" id="PF04909"/>
    </source>
</evidence>
<dbReference type="Pfam" id="PF04909">
    <property type="entry name" value="Amidohydro_2"/>
    <property type="match status" value="1"/>
</dbReference>
<comment type="similarity">
    <text evidence="1">Belongs to the metallo-dependent hydrolases superfamily.</text>
</comment>
<evidence type="ECO:0000256" key="1">
    <source>
        <dbReference type="ARBA" id="ARBA00038310"/>
    </source>
</evidence>
<dbReference type="InterPro" id="IPR006680">
    <property type="entry name" value="Amidohydro-rel"/>
</dbReference>
<feature type="domain" description="Amidohydrolase-related" evidence="2">
    <location>
        <begin position="4"/>
        <end position="292"/>
    </location>
</feature>
<keyword evidence="4" id="KW-1185">Reference proteome</keyword>
<dbReference type="AlphaFoldDB" id="A0A1G8QEM8"/>
<dbReference type="EMBL" id="FNEJ01000015">
    <property type="protein sequence ID" value="SDJ02885.1"/>
    <property type="molecule type" value="Genomic_DNA"/>
</dbReference>
<accession>A0A1G8QEM8</accession>
<dbReference type="RefSeq" id="WP_089849214.1">
    <property type="nucleotide sequence ID" value="NZ_FNEJ01000015.1"/>
</dbReference>
<sequence>MKIIDCHHHYWDPRVNPHPWLTDRPMIPFRYGDYSAICRPWLPEDHARAAAGWDLVASITMEGEWSPADPLGEARWMARLAQEQGTPAAHVGQIWLDRDDCAKVLDGYATLPLTRSVRHKPRSTPRPGMGPGGLADPAYLAGVAALARTPLMFDLQCPWWHLADLARLREVAPDLPVIVNHTGLPADRSPDALVGWRAALEQAAGMGTVYLKISGLGLPGRPWRLEDNRDIIRTAIDIFGPDRAMFGSNFPVDGLCGSFDTIFSGFDAATRDYGAAERAALFHGTAARVYGLDPV</sequence>
<dbReference type="Gene3D" id="3.20.20.140">
    <property type="entry name" value="Metal-dependent hydrolases"/>
    <property type="match status" value="1"/>
</dbReference>
<dbReference type="STRING" id="555512.SAMN04487993_101568"/>
<dbReference type="GO" id="GO:0016787">
    <property type="term" value="F:hydrolase activity"/>
    <property type="evidence" value="ECO:0007669"/>
    <property type="project" value="UniProtKB-KW"/>
</dbReference>
<dbReference type="OrthoDB" id="9787654at2"/>
<gene>
    <name evidence="3" type="ORF">SAMN04487993_101568</name>
</gene>
<dbReference type="InterPro" id="IPR052350">
    <property type="entry name" value="Metallo-dep_Lactonases"/>
</dbReference>
<evidence type="ECO:0000313" key="3">
    <source>
        <dbReference type="EMBL" id="SDJ02885.1"/>
    </source>
</evidence>
<dbReference type="SUPFAM" id="SSF51556">
    <property type="entry name" value="Metallo-dependent hydrolases"/>
    <property type="match status" value="1"/>
</dbReference>
<dbReference type="PANTHER" id="PTHR43569:SF1">
    <property type="entry name" value="BLL3371 PROTEIN"/>
    <property type="match status" value="1"/>
</dbReference>
<dbReference type="Proteomes" id="UP000199093">
    <property type="component" value="Unassembled WGS sequence"/>
</dbReference>
<protein>
    <submittedName>
        <fullName evidence="3">Predicted metal-dependent hydrolase, TIM-barrel fold</fullName>
    </submittedName>
</protein>